<dbReference type="AlphaFoldDB" id="F2UTK6"/>
<sequence>MAGQGEEGKQGGGREQQPQQPQQQQQPQQHHHHQEARGRKHLPLGIRAIDACVGGRDISREAKIRKLR</sequence>
<feature type="compositionally biased region" description="Low complexity" evidence="1">
    <location>
        <begin position="15"/>
        <end position="28"/>
    </location>
</feature>
<feature type="compositionally biased region" description="Basic residues" evidence="1">
    <location>
        <begin position="29"/>
        <end position="42"/>
    </location>
</feature>
<protein>
    <submittedName>
        <fullName evidence="2">Uncharacterized protein</fullName>
    </submittedName>
</protein>
<proteinExistence type="predicted"/>
<dbReference type="GeneID" id="16068017"/>
<evidence type="ECO:0000256" key="1">
    <source>
        <dbReference type="SAM" id="MobiDB-lite"/>
    </source>
</evidence>
<dbReference type="KEGG" id="sre:PTSG_13216"/>
<dbReference type="Proteomes" id="UP000007799">
    <property type="component" value="Unassembled WGS sequence"/>
</dbReference>
<dbReference type="RefSeq" id="XP_004987497.1">
    <property type="nucleotide sequence ID" value="XM_004987440.1"/>
</dbReference>
<dbReference type="EMBL" id="GL833058">
    <property type="protein sequence ID" value="EGD72979.1"/>
    <property type="molecule type" value="Genomic_DNA"/>
</dbReference>
<reference evidence="2" key="1">
    <citation type="submission" date="2009-08" db="EMBL/GenBank/DDBJ databases">
        <title>Annotation of Salpingoeca rosetta.</title>
        <authorList>
            <consortium name="The Broad Institute Genome Sequencing Platform"/>
            <person name="Russ C."/>
            <person name="Cuomo C."/>
            <person name="Burger G."/>
            <person name="Gray M.W."/>
            <person name="Holland P.W.H."/>
            <person name="King N."/>
            <person name="Lang F.B.F."/>
            <person name="Roger A.J."/>
            <person name="Ruiz-Trillo I."/>
            <person name="Young S.K."/>
            <person name="Zeng Q."/>
            <person name="Gargeya S."/>
            <person name="Alvarado L."/>
            <person name="Berlin A."/>
            <person name="Chapman S.B."/>
            <person name="Chen Z."/>
            <person name="Freedman E."/>
            <person name="Gellesch M."/>
            <person name="Goldberg J."/>
            <person name="Griggs A."/>
            <person name="Gujja S."/>
            <person name="Heilman E."/>
            <person name="Heiman D."/>
            <person name="Howarth C."/>
            <person name="Mehta T."/>
            <person name="Neiman D."/>
            <person name="Pearson M."/>
            <person name="Roberts A."/>
            <person name="Saif S."/>
            <person name="Shea T."/>
            <person name="Shenoy N."/>
            <person name="Sisk P."/>
            <person name="Stolte C."/>
            <person name="Sykes S."/>
            <person name="White J."/>
            <person name="Yandava C."/>
            <person name="Haas B."/>
            <person name="Nusbaum C."/>
            <person name="Birren B."/>
        </authorList>
    </citation>
    <scope>NUCLEOTIDE SEQUENCE [LARGE SCALE GENOMIC DNA]</scope>
    <source>
        <strain evidence="2">ATCC 50818</strain>
    </source>
</reference>
<evidence type="ECO:0000313" key="3">
    <source>
        <dbReference type="Proteomes" id="UP000007799"/>
    </source>
</evidence>
<keyword evidence="3" id="KW-1185">Reference proteome</keyword>
<accession>F2UTK6</accession>
<dbReference type="InParanoid" id="F2UTK6"/>
<feature type="non-terminal residue" evidence="2">
    <location>
        <position position="68"/>
    </location>
</feature>
<evidence type="ECO:0000313" key="2">
    <source>
        <dbReference type="EMBL" id="EGD72979.1"/>
    </source>
</evidence>
<name>F2UTK6_SALR5</name>
<feature type="region of interest" description="Disordered" evidence="1">
    <location>
        <begin position="1"/>
        <end position="43"/>
    </location>
</feature>
<gene>
    <name evidence="2" type="ORF">PTSG_13216</name>
</gene>
<organism evidence="3">
    <name type="scientific">Salpingoeca rosetta (strain ATCC 50818 / BSB-021)</name>
    <dbReference type="NCBI Taxonomy" id="946362"/>
    <lineage>
        <taxon>Eukaryota</taxon>
        <taxon>Choanoflagellata</taxon>
        <taxon>Craspedida</taxon>
        <taxon>Salpingoecidae</taxon>
        <taxon>Salpingoeca</taxon>
    </lineage>
</organism>